<dbReference type="GO" id="GO:0004386">
    <property type="term" value="F:helicase activity"/>
    <property type="evidence" value="ECO:0007669"/>
    <property type="project" value="UniProtKB-KW"/>
</dbReference>
<dbReference type="SUPFAM" id="SSF52540">
    <property type="entry name" value="P-loop containing nucleoside triphosphate hydrolases"/>
    <property type="match status" value="1"/>
</dbReference>
<dbReference type="EMBL" id="JBHFNT010000021">
    <property type="protein sequence ID" value="MFB2833257.1"/>
    <property type="molecule type" value="Genomic_DNA"/>
</dbReference>
<sequence>MNQKSMKLPIKLQDLLQQNETAIIAYSTLIGQGQFLIDCTDVESVSPEILTLLFTNIPETWDFVQLGEIFATSTLTDTFAKQLCEWVNQRLGKTPTETPEISVKSDSKNLDIFSFRNEVIGDYRRYIESFLKIRDPQVKEFVDRELEKGQLWTDPLVQLNPSYRKGGTVTELIQQGTLHPDCAKYFSKNGQPYRFHYHQQQAFETAKRLQPYVLTTGTGSGKSMTYLVPIFNDLLHHPEIKGVRAILVYPMNALINSQKEEFDKFLEQVPNTHIRVEQYTGQESLAKKSEIQENPPQILLTNYVMLELMLSRTHENKLVASPDLKFLILDELHTYRGRQGADVAILIRKLRQRCGKNLLCIGTSATMSTGGTRQHRRQVVAEVASKLFGVEVKPNNVIDETLERSIQRSHPDVSELREALLAGLPPESEQTLETFKSHPLAAWIEMNFGLAEEEGYLVRRTPISLEEGAEKLAEEALKRNYVPECLRVLKEMFLWGSKTKGLAFRLHQFISQGGSVYATIENRDTRTLTLEGQYTTTGDRLLYPLVFCRECGQDYYVVRYDVDNQNVLPQLPTALDTSLEDTDIQEGYLTLDEPGLWDTNDEDRLPDTWFNETKRKGRVPKKEYAKFIPQKLHILANGKVTTSLLEGTPGWFAPRPFLTCLNCGVVHDARKNEFTKLSRLSSEGRSTATTLLCLSTVSRLKEVLTGEQAKAAKVLSFTDNRQDASLQAGHFNDFVQTSFLRAALNQALQANQQLTHSQFASEVVKHMELSQADYAKQSAEFGAGKRRNEEAFRNLVEYRLYEDLRRGWRIVQPNLEQCGLLAIEYDSLQQTCADNTLWQKYPHSILLQATPSQRCIAAQALLNHLRRELAIDAALLQPDRRDQLRREVCQAIREPWTFDDNEQLHEATWATTASGGNEQAKVKLTFRSKVGRFLRSPKAWPWRSEPLTDKEYARLIDALVNALSDAGYLLNEGNLVQLRVDSLFWKATKVNQISPDLLTSRRLQGEAEKTITVNSFFQDFYQTNARKIQIMEGREHTGQVSNKDRQEREDKFREGQLAALFCSPTMELGIDISDLSVVHLRNVPPSPANYAQRSGRAGRSGQEALVITYTSVGSSHDQYFFKRQNQMVAGVVVPPKLELANQDLIESHIYSIWLAYTGLYLGESMNQILDLDLQDYPLKENVRSQLTLTSTKLTECLHATQSILSDTFCQSDLQRASWYSVDWLRHTLENALVTFERKCDRWRRLYSDAVIQLEEARRTIDRSARGDITQEQRIIAEAQSREAQRQKDLLTGQINTNRSKNDLEFYPYRYLAAEGFLPGYNFPRLPVRAYVPAGDAGEFISRPRTVALREFAPSNIVYYEGNKFQIAKTKVPASGIESQYKRVSICFSCGYLHEGDFRDTCANCGAQISPDRYGNIAKLSRLLSMKTMITRRRERITCDEEERLKYGYNITTHFRYDSQKQDTAIVQTAKGIELLKLTYGATAKIWRINRGLKKNLQERGFKLDTKTGQWGDPKNEQNTENLQTEINLMVEDTCNILVVEPLLVPDENRESFITTFQYALETAIQAVYKLEVDELDSERLGNGKYLLFWESAEGGAGVLSQLLEDSQAFQKIADAALDICHFKHQKDTCVQACYECLLSYRNQFDHPLLNRHLIKPLLDELLTSTVHFHTGGVSRDRQYQELQQKTDPNSEFERIVLNEIYQRGIKLPDVAQELIPEANSKPDFIYKSQKIAVFCDGSAHDHSDLQKRDRVERDNLKYNASYTVLTLRYDENWQDKLGILVGLLG</sequence>
<feature type="domain" description="Helicase C-terminal" evidence="4">
    <location>
        <begin position="979"/>
        <end position="1145"/>
    </location>
</feature>
<comment type="caution">
    <text evidence="5">The sequence shown here is derived from an EMBL/GenBank/DDBJ whole genome shotgun (WGS) entry which is preliminary data.</text>
</comment>
<dbReference type="InterPro" id="IPR001650">
    <property type="entry name" value="Helicase_C-like"/>
</dbReference>
<dbReference type="InterPro" id="IPR027417">
    <property type="entry name" value="P-loop_NTPase"/>
</dbReference>
<evidence type="ECO:0000256" key="2">
    <source>
        <dbReference type="ARBA" id="ARBA00022840"/>
    </source>
</evidence>
<evidence type="ECO:0000259" key="4">
    <source>
        <dbReference type="PROSITE" id="PS51194"/>
    </source>
</evidence>
<reference evidence="5 6" key="1">
    <citation type="submission" date="2024-09" db="EMBL/GenBank/DDBJ databases">
        <title>Floridaenema gen nov. (Aerosakkonemataceae, Aerosakkonematales ord. nov., Cyanobacteria) from benthic tropical and subtropical fresh waters, with the description of four new species.</title>
        <authorList>
            <person name="Moretto J.A."/>
            <person name="Berthold D.E."/>
            <person name="Lefler F.W."/>
            <person name="Huang I.-S."/>
            <person name="Laughinghouse H. IV."/>
        </authorList>
    </citation>
    <scope>NUCLEOTIDE SEQUENCE [LARGE SCALE GENOMIC DNA]</scope>
    <source>
        <strain evidence="5 6">BLCC-F167</strain>
    </source>
</reference>
<dbReference type="SMART" id="SM00490">
    <property type="entry name" value="HELICc"/>
    <property type="match status" value="1"/>
</dbReference>
<proteinExistence type="predicted"/>
<keyword evidence="2" id="KW-0067">ATP-binding</keyword>
<protein>
    <submittedName>
        <fullName evidence="5">DEAD/DEAH box helicase</fullName>
    </submittedName>
</protein>
<accession>A0ABV4WDV7</accession>
<evidence type="ECO:0000313" key="5">
    <source>
        <dbReference type="EMBL" id="MFB2833257.1"/>
    </source>
</evidence>
<dbReference type="PANTHER" id="PTHR47962:SF5">
    <property type="entry name" value="ATP-DEPENDENT HELICASE LHR-RELATED"/>
    <property type="match status" value="1"/>
</dbReference>
<dbReference type="InterPro" id="IPR018973">
    <property type="entry name" value="MZB"/>
</dbReference>
<dbReference type="Proteomes" id="UP001576780">
    <property type="component" value="Unassembled WGS sequence"/>
</dbReference>
<organism evidence="5 6">
    <name type="scientific">Floridaenema evergladense BLCC-F167</name>
    <dbReference type="NCBI Taxonomy" id="3153639"/>
    <lineage>
        <taxon>Bacteria</taxon>
        <taxon>Bacillati</taxon>
        <taxon>Cyanobacteriota</taxon>
        <taxon>Cyanophyceae</taxon>
        <taxon>Oscillatoriophycideae</taxon>
        <taxon>Aerosakkonematales</taxon>
        <taxon>Aerosakkonemataceae</taxon>
        <taxon>Floridanema</taxon>
        <taxon>Floridanema evergladense</taxon>
    </lineage>
</organism>
<dbReference type="PROSITE" id="PS51192">
    <property type="entry name" value="HELICASE_ATP_BIND_1"/>
    <property type="match status" value="1"/>
</dbReference>
<dbReference type="InterPro" id="IPR052511">
    <property type="entry name" value="ATP-dep_Helicase"/>
</dbReference>
<dbReference type="PROSITE" id="PS51194">
    <property type="entry name" value="HELICASE_CTER"/>
    <property type="match status" value="1"/>
</dbReference>
<dbReference type="Pfam" id="PF00271">
    <property type="entry name" value="Helicase_C"/>
    <property type="match status" value="1"/>
</dbReference>
<keyword evidence="1" id="KW-0547">Nucleotide-binding</keyword>
<evidence type="ECO:0000256" key="1">
    <source>
        <dbReference type="ARBA" id="ARBA00022741"/>
    </source>
</evidence>
<feature type="domain" description="Helicase ATP-binding" evidence="3">
    <location>
        <begin position="203"/>
        <end position="385"/>
    </location>
</feature>
<dbReference type="PANTHER" id="PTHR47962">
    <property type="entry name" value="ATP-DEPENDENT HELICASE LHR-RELATED-RELATED"/>
    <property type="match status" value="1"/>
</dbReference>
<name>A0ABV4WDV7_9CYAN</name>
<dbReference type="SMART" id="SM00487">
    <property type="entry name" value="DEXDc"/>
    <property type="match status" value="1"/>
</dbReference>
<evidence type="ECO:0000313" key="6">
    <source>
        <dbReference type="Proteomes" id="UP001576780"/>
    </source>
</evidence>
<keyword evidence="6" id="KW-1185">Reference proteome</keyword>
<dbReference type="InterPro" id="IPR011545">
    <property type="entry name" value="DEAD/DEAH_box_helicase_dom"/>
</dbReference>
<keyword evidence="5" id="KW-0378">Hydrolase</keyword>
<dbReference type="Pfam" id="PF09369">
    <property type="entry name" value="MZB"/>
    <property type="match status" value="1"/>
</dbReference>
<dbReference type="InterPro" id="IPR014001">
    <property type="entry name" value="Helicase_ATP-bd"/>
</dbReference>
<gene>
    <name evidence="5" type="ORF">ACE1CA_01850</name>
</gene>
<keyword evidence="5" id="KW-0347">Helicase</keyword>
<dbReference type="Pfam" id="PF00270">
    <property type="entry name" value="DEAD"/>
    <property type="match status" value="1"/>
</dbReference>
<dbReference type="Gene3D" id="3.40.50.300">
    <property type="entry name" value="P-loop containing nucleotide triphosphate hydrolases"/>
    <property type="match status" value="2"/>
</dbReference>
<evidence type="ECO:0000259" key="3">
    <source>
        <dbReference type="PROSITE" id="PS51192"/>
    </source>
</evidence>